<dbReference type="Proteomes" id="UP000515377">
    <property type="component" value="Plasmid pSYA3-1"/>
</dbReference>
<proteinExistence type="predicted"/>
<name>A0A9X7UFZ4_SPHYA</name>
<gene>
    <name evidence="1" type="ORF">H3V42_32510</name>
</gene>
<accession>A0A9X7UFZ4</accession>
<evidence type="ECO:0000313" key="1">
    <source>
        <dbReference type="EMBL" id="QNG49603.1"/>
    </source>
</evidence>
<reference evidence="1 2" key="1">
    <citation type="submission" date="2020-07" db="EMBL/GenBank/DDBJ databases">
        <title>Whole genome sequence of Sphingobium yanoikuyae A3.</title>
        <authorList>
            <person name="Han S.-S."/>
        </authorList>
    </citation>
    <scope>NUCLEOTIDE SEQUENCE [LARGE SCALE GENOMIC DNA]</scope>
    <source>
        <strain evidence="1 2">A3</strain>
        <plasmid evidence="1 2">pSYA3-1</plasmid>
    </source>
</reference>
<organism evidence="1 2">
    <name type="scientific">Sphingobium yanoikuyae</name>
    <name type="common">Sphingomonas yanoikuyae</name>
    <dbReference type="NCBI Taxonomy" id="13690"/>
    <lineage>
        <taxon>Bacteria</taxon>
        <taxon>Pseudomonadati</taxon>
        <taxon>Pseudomonadota</taxon>
        <taxon>Alphaproteobacteria</taxon>
        <taxon>Sphingomonadales</taxon>
        <taxon>Sphingomonadaceae</taxon>
        <taxon>Sphingobium</taxon>
    </lineage>
</organism>
<protein>
    <submittedName>
        <fullName evidence="1">Uncharacterized protein</fullName>
    </submittedName>
</protein>
<dbReference type="AlphaFoldDB" id="A0A9X7UFZ4"/>
<dbReference type="EMBL" id="CP060124">
    <property type="protein sequence ID" value="QNG49603.1"/>
    <property type="molecule type" value="Genomic_DNA"/>
</dbReference>
<geneLocation type="plasmid" evidence="1 2">
    <name>pSYA3-1</name>
</geneLocation>
<sequence length="288" mass="30739">MSEHATRPVVAPTAIPGVERRRIAVTVADIARLSPGVAPAVAATAVRLVEGFVVEGARDRTITLWGHGAQQEYADLVARTLDLARADELGRVRAYVTRMIDLLGAIDLPVICGTGRPAGVFDRLFGGTGRIDTLCALEDARAELDQLVRLTAAALDPLLRLRDRLSEQSRRIEATGGDIEAAALAAGFLADHLSIAQPALSQRFLERAMSLTRSVAQLRGDDPLRAAQAEQPLHLIAAVQEAVLVAMPAWLSTIAALTATASGVRSPNPTEAGELQYRLQTILQQLKT</sequence>
<keyword evidence="1" id="KW-0614">Plasmid</keyword>
<evidence type="ECO:0000313" key="2">
    <source>
        <dbReference type="Proteomes" id="UP000515377"/>
    </source>
</evidence>